<accession>A0A2P6RTX3</accession>
<proteinExistence type="predicted"/>
<reference evidence="2 3" key="1">
    <citation type="journal article" date="2018" name="Nat. Genet.">
        <title>The Rosa genome provides new insights in the design of modern roses.</title>
        <authorList>
            <person name="Bendahmane M."/>
        </authorList>
    </citation>
    <scope>NUCLEOTIDE SEQUENCE [LARGE SCALE GENOMIC DNA]</scope>
    <source>
        <strain evidence="3">cv. Old Blush</strain>
    </source>
</reference>
<dbReference type="Proteomes" id="UP000238479">
    <property type="component" value="Chromosome 2"/>
</dbReference>
<evidence type="ECO:0000313" key="3">
    <source>
        <dbReference type="Proteomes" id="UP000238479"/>
    </source>
</evidence>
<protein>
    <submittedName>
        <fullName evidence="2">Uncharacterized protein</fullName>
    </submittedName>
</protein>
<dbReference type="Gramene" id="PRQ49887">
    <property type="protein sequence ID" value="PRQ49887"/>
    <property type="gene ID" value="RchiOBHm_Chr2g0126931"/>
</dbReference>
<sequence length="52" mass="6091">MHVHVLNGRSIVFLVLTALLHYKLLLKMYMIILISTFMLICSRRATVFLSIR</sequence>
<comment type="caution">
    <text evidence="2">The sequence shown here is derived from an EMBL/GenBank/DDBJ whole genome shotgun (WGS) entry which is preliminary data.</text>
</comment>
<keyword evidence="1" id="KW-0812">Transmembrane</keyword>
<keyword evidence="1" id="KW-1133">Transmembrane helix</keyword>
<keyword evidence="3" id="KW-1185">Reference proteome</keyword>
<evidence type="ECO:0000313" key="2">
    <source>
        <dbReference type="EMBL" id="PRQ49887.1"/>
    </source>
</evidence>
<gene>
    <name evidence="2" type="ORF">RchiOBHm_Chr2g0126931</name>
</gene>
<organism evidence="2 3">
    <name type="scientific">Rosa chinensis</name>
    <name type="common">China rose</name>
    <dbReference type="NCBI Taxonomy" id="74649"/>
    <lineage>
        <taxon>Eukaryota</taxon>
        <taxon>Viridiplantae</taxon>
        <taxon>Streptophyta</taxon>
        <taxon>Embryophyta</taxon>
        <taxon>Tracheophyta</taxon>
        <taxon>Spermatophyta</taxon>
        <taxon>Magnoliopsida</taxon>
        <taxon>eudicotyledons</taxon>
        <taxon>Gunneridae</taxon>
        <taxon>Pentapetalae</taxon>
        <taxon>rosids</taxon>
        <taxon>fabids</taxon>
        <taxon>Rosales</taxon>
        <taxon>Rosaceae</taxon>
        <taxon>Rosoideae</taxon>
        <taxon>Rosoideae incertae sedis</taxon>
        <taxon>Rosa</taxon>
    </lineage>
</organism>
<evidence type="ECO:0000256" key="1">
    <source>
        <dbReference type="SAM" id="Phobius"/>
    </source>
</evidence>
<dbReference type="EMBL" id="PDCK01000040">
    <property type="protein sequence ID" value="PRQ49887.1"/>
    <property type="molecule type" value="Genomic_DNA"/>
</dbReference>
<feature type="transmembrane region" description="Helical" evidence="1">
    <location>
        <begin position="20"/>
        <end position="42"/>
    </location>
</feature>
<dbReference type="AlphaFoldDB" id="A0A2P6RTX3"/>
<keyword evidence="1" id="KW-0472">Membrane</keyword>
<name>A0A2P6RTX3_ROSCH</name>